<dbReference type="InterPro" id="IPR014722">
    <property type="entry name" value="Rib_uL2_dom2"/>
</dbReference>
<accession>A0A8S3YR08</accession>
<dbReference type="GO" id="GO:0003735">
    <property type="term" value="F:structural constituent of ribosome"/>
    <property type="evidence" value="ECO:0007669"/>
    <property type="project" value="InterPro"/>
</dbReference>
<keyword evidence="2" id="KW-0689">Ribosomal protein</keyword>
<evidence type="ECO:0000259" key="5">
    <source>
        <dbReference type="SMART" id="SM01383"/>
    </source>
</evidence>
<reference evidence="6" key="1">
    <citation type="submission" date="2021-04" db="EMBL/GenBank/DDBJ databases">
        <authorList>
            <consortium name="Molecular Ecology Group"/>
        </authorList>
    </citation>
    <scope>NUCLEOTIDE SEQUENCE</scope>
</reference>
<dbReference type="OrthoDB" id="268576at2759"/>
<evidence type="ECO:0000259" key="4">
    <source>
        <dbReference type="SMART" id="SM01382"/>
    </source>
</evidence>
<dbReference type="Gene3D" id="2.40.50.140">
    <property type="entry name" value="Nucleic acid-binding proteins"/>
    <property type="match status" value="1"/>
</dbReference>
<dbReference type="Pfam" id="PF00181">
    <property type="entry name" value="Ribosomal_L2_N"/>
    <property type="match status" value="1"/>
</dbReference>
<dbReference type="AlphaFoldDB" id="A0A8S3YR08"/>
<sequence>MSLNRLIGSLSSLSLGKSALSGSVLTCAREFHGTVGNMKNLKSRLPKNLKLPRFRFEANVDINKYTLTPLKTAKTGGRGPDGRIWQHRVGGGDKVLFRMIDTKRIGPKTGEPLIERVYDVLKDDIHTGHIAVVAGGNRKRYILASENMKPGDLIMTSGKLTDRPVLAKEGDAYPIGSLPLGTVVHNVERLPEQGGCVARAGGCSGMYMRKIGDQCVVRMPSKREMIISQECMVTVGRVSNPDHTKIKMTKAGQNRWKGIRPKSGLWQRKTGYHGRKIHPIKPAVVYRGALSEKPEVFPFTV</sequence>
<dbReference type="Pfam" id="PF03947">
    <property type="entry name" value="Ribosomal_L2_C"/>
    <property type="match status" value="1"/>
</dbReference>
<keyword evidence="3" id="KW-0687">Ribonucleoprotein</keyword>
<dbReference type="InterPro" id="IPR022666">
    <property type="entry name" value="Ribosomal_uL2_RNA-bd_dom"/>
</dbReference>
<evidence type="ECO:0000256" key="3">
    <source>
        <dbReference type="ARBA" id="ARBA00023274"/>
    </source>
</evidence>
<dbReference type="GO" id="GO:0003723">
    <property type="term" value="F:RNA binding"/>
    <property type="evidence" value="ECO:0007669"/>
    <property type="project" value="TreeGrafter"/>
</dbReference>
<dbReference type="SMART" id="SM01383">
    <property type="entry name" value="Ribosomal_L2"/>
    <property type="match status" value="1"/>
</dbReference>
<dbReference type="InterPro" id="IPR022669">
    <property type="entry name" value="Ribosomal_uL2_C"/>
</dbReference>
<dbReference type="InterPro" id="IPR008991">
    <property type="entry name" value="Translation_prot_SH3-like_sf"/>
</dbReference>
<organism evidence="6 7">
    <name type="scientific">Candidula unifasciata</name>
    <dbReference type="NCBI Taxonomy" id="100452"/>
    <lineage>
        <taxon>Eukaryota</taxon>
        <taxon>Metazoa</taxon>
        <taxon>Spiralia</taxon>
        <taxon>Lophotrochozoa</taxon>
        <taxon>Mollusca</taxon>
        <taxon>Gastropoda</taxon>
        <taxon>Heterobranchia</taxon>
        <taxon>Euthyneura</taxon>
        <taxon>Panpulmonata</taxon>
        <taxon>Eupulmonata</taxon>
        <taxon>Stylommatophora</taxon>
        <taxon>Helicina</taxon>
        <taxon>Helicoidea</taxon>
        <taxon>Geomitridae</taxon>
        <taxon>Candidula</taxon>
    </lineage>
</organism>
<dbReference type="GO" id="GO:0032543">
    <property type="term" value="P:mitochondrial translation"/>
    <property type="evidence" value="ECO:0007669"/>
    <property type="project" value="TreeGrafter"/>
</dbReference>
<keyword evidence="7" id="KW-1185">Reference proteome</keyword>
<dbReference type="EMBL" id="CAJHNH020000624">
    <property type="protein sequence ID" value="CAG5118888.1"/>
    <property type="molecule type" value="Genomic_DNA"/>
</dbReference>
<dbReference type="PANTHER" id="PTHR13691:SF73">
    <property type="entry name" value="LARGE RIBOSOMAL SUBUNIT PROTEIN UL2M"/>
    <property type="match status" value="1"/>
</dbReference>
<protein>
    <recommendedName>
        <fullName evidence="8">Mitochondrial ribosomal protein L2</fullName>
    </recommendedName>
</protein>
<comment type="caution">
    <text evidence="6">The sequence shown here is derived from an EMBL/GenBank/DDBJ whole genome shotgun (WGS) entry which is preliminary data.</text>
</comment>
<comment type="similarity">
    <text evidence="1">Belongs to the universal ribosomal protein uL2 family.</text>
</comment>
<proteinExistence type="inferred from homology"/>
<feature type="domain" description="Large ribosomal subunit protein uL2 RNA-binding" evidence="5">
    <location>
        <begin position="77"/>
        <end position="156"/>
    </location>
</feature>
<evidence type="ECO:0000256" key="2">
    <source>
        <dbReference type="ARBA" id="ARBA00022980"/>
    </source>
</evidence>
<dbReference type="SUPFAM" id="SSF50249">
    <property type="entry name" value="Nucleic acid-binding proteins"/>
    <property type="match status" value="1"/>
</dbReference>
<evidence type="ECO:0000313" key="6">
    <source>
        <dbReference type="EMBL" id="CAG5118888.1"/>
    </source>
</evidence>
<name>A0A8S3YR08_9EUPU</name>
<evidence type="ECO:0008006" key="8">
    <source>
        <dbReference type="Google" id="ProtNLM"/>
    </source>
</evidence>
<feature type="domain" description="Large ribosomal subunit protein uL2 C-terminal" evidence="4">
    <location>
        <begin position="167"/>
        <end position="286"/>
    </location>
</feature>
<evidence type="ECO:0000313" key="7">
    <source>
        <dbReference type="Proteomes" id="UP000678393"/>
    </source>
</evidence>
<dbReference type="PANTHER" id="PTHR13691">
    <property type="entry name" value="RIBOSOMAL PROTEIN L2"/>
    <property type="match status" value="1"/>
</dbReference>
<dbReference type="SMART" id="SM01382">
    <property type="entry name" value="Ribosomal_L2_C"/>
    <property type="match status" value="1"/>
</dbReference>
<dbReference type="InterPro" id="IPR002171">
    <property type="entry name" value="Ribosomal_uL2"/>
</dbReference>
<dbReference type="InterPro" id="IPR012340">
    <property type="entry name" value="NA-bd_OB-fold"/>
</dbReference>
<dbReference type="SUPFAM" id="SSF50104">
    <property type="entry name" value="Translation proteins SH3-like domain"/>
    <property type="match status" value="1"/>
</dbReference>
<dbReference type="GO" id="GO:0005762">
    <property type="term" value="C:mitochondrial large ribosomal subunit"/>
    <property type="evidence" value="ECO:0007669"/>
    <property type="project" value="TreeGrafter"/>
</dbReference>
<dbReference type="Gene3D" id="2.30.30.30">
    <property type="match status" value="1"/>
</dbReference>
<dbReference type="Proteomes" id="UP000678393">
    <property type="component" value="Unassembled WGS sequence"/>
</dbReference>
<gene>
    <name evidence="6" type="ORF">CUNI_LOCUS4446</name>
</gene>
<evidence type="ECO:0000256" key="1">
    <source>
        <dbReference type="ARBA" id="ARBA00005636"/>
    </source>
</evidence>